<dbReference type="Pfam" id="PF00650">
    <property type="entry name" value="CRAL_TRIO"/>
    <property type="match status" value="1"/>
</dbReference>
<dbReference type="Gene3D" id="3.40.525.10">
    <property type="entry name" value="CRAL-TRIO lipid binding domain"/>
    <property type="match status" value="1"/>
</dbReference>
<proteinExistence type="predicted"/>
<sequence>MIRTHTQQMDFESSSSERNHVAIMTDMIQQKNSKDHITRNNDSHASLLEMKNLRENEKMHACAHQLLNEWKKILNNHAQPPHVFVYSGIQGCQQQSMRLRKRPSVSTLTTHLTSDNLSHQVYEFEWLQLAKKNQFLRNAAHSEKECFEKIEKYVLGVSSCHDDEKNDGFLNAVENLLTSKYQMNSSEVIGKMIKMDLSLLSTVEEHSHDTHLSCVNYEPVNMKLKDLIDDYGLVLDVFSLLRFCHARKFDYQAVKTLIDETIAWRLYKKPHLITKESVQREYSKMKGFWLDFTKQNSPIIYIYPQNHVTYDRDFDECINYTLYMGEYGMNMIQSYNEEHVLPLLRSIEDGADLAVIEDKVLSQFVEQYTIVYDGRTVAMKNFDLAIIKEFLTLSSYYAERMKCVLVYNPSWSYKVLMKMVYQFLDKKTADKIKMVYNIADVEDVLDVTKVPKDFGGQFDYKFQ</sequence>
<dbReference type="InterPro" id="IPR036273">
    <property type="entry name" value="CRAL/TRIO_N_dom_sf"/>
</dbReference>
<dbReference type="SUPFAM" id="SSF52087">
    <property type="entry name" value="CRAL/TRIO domain"/>
    <property type="match status" value="1"/>
</dbReference>
<dbReference type="VEuPathDB" id="AmoebaDB:NF0069370"/>
<dbReference type="OrthoDB" id="43460at2759"/>
<dbReference type="AlphaFoldDB" id="A0A6A5C6I8"/>
<evidence type="ECO:0000259" key="1">
    <source>
        <dbReference type="PROSITE" id="PS50191"/>
    </source>
</evidence>
<dbReference type="EMBL" id="VFQX01000012">
    <property type="protein sequence ID" value="KAF0982104.1"/>
    <property type="molecule type" value="Genomic_DNA"/>
</dbReference>
<comment type="caution">
    <text evidence="2">The sequence shown here is derived from an EMBL/GenBank/DDBJ whole genome shotgun (WGS) entry which is preliminary data.</text>
</comment>
<dbReference type="VEuPathDB" id="AmoebaDB:FDP41_011965"/>
<dbReference type="VEuPathDB" id="AmoebaDB:NfTy_022990"/>
<dbReference type="InterPro" id="IPR052578">
    <property type="entry name" value="PI_Transfer_CRAL-TRIO"/>
</dbReference>
<evidence type="ECO:0000313" key="2">
    <source>
        <dbReference type="EMBL" id="KAF0982104.1"/>
    </source>
</evidence>
<accession>A0A6A5C6I8</accession>
<feature type="domain" description="CRAL-TRIO" evidence="1">
    <location>
        <begin position="295"/>
        <end position="462"/>
    </location>
</feature>
<keyword evidence="3" id="KW-1185">Reference proteome</keyword>
<dbReference type="CDD" id="cd00170">
    <property type="entry name" value="SEC14"/>
    <property type="match status" value="1"/>
</dbReference>
<gene>
    <name evidence="2" type="ORF">FDP41_011965</name>
</gene>
<name>A0A6A5C6I8_NAEFO</name>
<dbReference type="RefSeq" id="XP_044566817.1">
    <property type="nucleotide sequence ID" value="XM_044702432.1"/>
</dbReference>
<organism evidence="2 3">
    <name type="scientific">Naegleria fowleri</name>
    <name type="common">Brain eating amoeba</name>
    <dbReference type="NCBI Taxonomy" id="5763"/>
    <lineage>
        <taxon>Eukaryota</taxon>
        <taxon>Discoba</taxon>
        <taxon>Heterolobosea</taxon>
        <taxon>Tetramitia</taxon>
        <taxon>Eutetramitia</taxon>
        <taxon>Vahlkampfiidae</taxon>
        <taxon>Naegleria</taxon>
    </lineage>
</organism>
<dbReference type="PANTHER" id="PTHR45824:SF29">
    <property type="entry name" value="GH16843P"/>
    <property type="match status" value="1"/>
</dbReference>
<dbReference type="Proteomes" id="UP000444721">
    <property type="component" value="Unassembled WGS sequence"/>
</dbReference>
<dbReference type="PROSITE" id="PS50191">
    <property type="entry name" value="CRAL_TRIO"/>
    <property type="match status" value="1"/>
</dbReference>
<dbReference type="PANTHER" id="PTHR45824">
    <property type="entry name" value="GH16843P"/>
    <property type="match status" value="1"/>
</dbReference>
<reference evidence="2 3" key="1">
    <citation type="journal article" date="2019" name="Sci. Rep.">
        <title>Nanopore sequencing improves the draft genome of the human pathogenic amoeba Naegleria fowleri.</title>
        <authorList>
            <person name="Liechti N."/>
            <person name="Schurch N."/>
            <person name="Bruggmann R."/>
            <person name="Wittwer M."/>
        </authorList>
    </citation>
    <scope>NUCLEOTIDE SEQUENCE [LARGE SCALE GENOMIC DNA]</scope>
    <source>
        <strain evidence="2 3">ATCC 30894</strain>
    </source>
</reference>
<protein>
    <recommendedName>
        <fullName evidence="1">CRAL-TRIO domain-containing protein</fullName>
    </recommendedName>
</protein>
<dbReference type="GO" id="GO:0008526">
    <property type="term" value="F:phosphatidylinositol transfer activity"/>
    <property type="evidence" value="ECO:0007669"/>
    <property type="project" value="TreeGrafter"/>
</dbReference>
<dbReference type="InterPro" id="IPR036865">
    <property type="entry name" value="CRAL-TRIO_dom_sf"/>
</dbReference>
<dbReference type="InterPro" id="IPR001251">
    <property type="entry name" value="CRAL-TRIO_dom"/>
</dbReference>
<dbReference type="SUPFAM" id="SSF46938">
    <property type="entry name" value="CRAL/TRIO N-terminal domain"/>
    <property type="match status" value="1"/>
</dbReference>
<dbReference type="GeneID" id="68119180"/>
<evidence type="ECO:0000313" key="3">
    <source>
        <dbReference type="Proteomes" id="UP000444721"/>
    </source>
</evidence>